<gene>
    <name evidence="5" type="ORF">WOLCODRAFT_25771</name>
</gene>
<dbReference type="Proteomes" id="UP000218811">
    <property type="component" value="Unassembled WGS sequence"/>
</dbReference>
<feature type="region of interest" description="Disordered" evidence="2">
    <location>
        <begin position="139"/>
        <end position="165"/>
    </location>
</feature>
<feature type="signal peptide" evidence="3">
    <location>
        <begin position="1"/>
        <end position="17"/>
    </location>
</feature>
<dbReference type="AlphaFoldDB" id="A0A2H3JT98"/>
<evidence type="ECO:0000313" key="6">
    <source>
        <dbReference type="Proteomes" id="UP000218811"/>
    </source>
</evidence>
<feature type="chain" id="PRO_5013957758" description="Yeast cell wall synthesis Kre9/Knh1-like N-terminal domain-containing protein" evidence="3">
    <location>
        <begin position="18"/>
        <end position="195"/>
    </location>
</feature>
<keyword evidence="6" id="KW-1185">Reference proteome</keyword>
<keyword evidence="1 3" id="KW-0732">Signal</keyword>
<evidence type="ECO:0000313" key="5">
    <source>
        <dbReference type="EMBL" id="PCH43183.1"/>
    </source>
</evidence>
<reference evidence="5 6" key="1">
    <citation type="journal article" date="2012" name="Science">
        <title>The Paleozoic origin of enzymatic lignin decomposition reconstructed from 31 fungal genomes.</title>
        <authorList>
            <person name="Floudas D."/>
            <person name="Binder M."/>
            <person name="Riley R."/>
            <person name="Barry K."/>
            <person name="Blanchette R.A."/>
            <person name="Henrissat B."/>
            <person name="Martinez A.T."/>
            <person name="Otillar R."/>
            <person name="Spatafora J.W."/>
            <person name="Yadav J.S."/>
            <person name="Aerts A."/>
            <person name="Benoit I."/>
            <person name="Boyd A."/>
            <person name="Carlson A."/>
            <person name="Copeland A."/>
            <person name="Coutinho P.M."/>
            <person name="de Vries R.P."/>
            <person name="Ferreira P."/>
            <person name="Findley K."/>
            <person name="Foster B."/>
            <person name="Gaskell J."/>
            <person name="Glotzer D."/>
            <person name="Gorecki P."/>
            <person name="Heitman J."/>
            <person name="Hesse C."/>
            <person name="Hori C."/>
            <person name="Igarashi K."/>
            <person name="Jurgens J.A."/>
            <person name="Kallen N."/>
            <person name="Kersten P."/>
            <person name="Kohler A."/>
            <person name="Kuees U."/>
            <person name="Kumar T.K.A."/>
            <person name="Kuo A."/>
            <person name="LaButti K."/>
            <person name="Larrondo L.F."/>
            <person name="Lindquist E."/>
            <person name="Ling A."/>
            <person name="Lombard V."/>
            <person name="Lucas S."/>
            <person name="Lundell T."/>
            <person name="Martin R."/>
            <person name="McLaughlin D.J."/>
            <person name="Morgenstern I."/>
            <person name="Morin E."/>
            <person name="Murat C."/>
            <person name="Nagy L.G."/>
            <person name="Nolan M."/>
            <person name="Ohm R.A."/>
            <person name="Patyshakuliyeva A."/>
            <person name="Rokas A."/>
            <person name="Ruiz-Duenas F.J."/>
            <person name="Sabat G."/>
            <person name="Salamov A."/>
            <person name="Samejima M."/>
            <person name="Schmutz J."/>
            <person name="Slot J.C."/>
            <person name="St John F."/>
            <person name="Stenlid J."/>
            <person name="Sun H."/>
            <person name="Sun S."/>
            <person name="Syed K."/>
            <person name="Tsang A."/>
            <person name="Wiebenga A."/>
            <person name="Young D."/>
            <person name="Pisabarro A."/>
            <person name="Eastwood D.C."/>
            <person name="Martin F."/>
            <person name="Cullen D."/>
            <person name="Grigoriev I.V."/>
            <person name="Hibbett D.S."/>
        </authorList>
    </citation>
    <scope>NUCLEOTIDE SEQUENCE [LARGE SCALE GENOMIC DNA]</scope>
    <source>
        <strain evidence="5 6">MD-104</strain>
    </source>
</reference>
<dbReference type="EMBL" id="KB468135">
    <property type="protein sequence ID" value="PCH43183.1"/>
    <property type="molecule type" value="Genomic_DNA"/>
</dbReference>
<organism evidence="5 6">
    <name type="scientific">Wolfiporia cocos (strain MD-104)</name>
    <name type="common">Brown rot fungus</name>
    <dbReference type="NCBI Taxonomy" id="742152"/>
    <lineage>
        <taxon>Eukaryota</taxon>
        <taxon>Fungi</taxon>
        <taxon>Dikarya</taxon>
        <taxon>Basidiomycota</taxon>
        <taxon>Agaricomycotina</taxon>
        <taxon>Agaricomycetes</taxon>
        <taxon>Polyporales</taxon>
        <taxon>Phaeolaceae</taxon>
        <taxon>Wolfiporia</taxon>
    </lineage>
</organism>
<dbReference type="InterPro" id="IPR018466">
    <property type="entry name" value="Kre9/Knh1-like_N"/>
</dbReference>
<dbReference type="InterPro" id="IPR052479">
    <property type="entry name" value="GPI-anchor_Adhesion_Reg"/>
</dbReference>
<dbReference type="PANTHER" id="PTHR35185:SF1">
    <property type="entry name" value="UPF0619 GPI-ANCHORED MEMBRANE PROTEIN C1322.10"/>
    <property type="match status" value="1"/>
</dbReference>
<evidence type="ECO:0000256" key="1">
    <source>
        <dbReference type="ARBA" id="ARBA00022729"/>
    </source>
</evidence>
<dbReference type="Pfam" id="PF10342">
    <property type="entry name" value="Kre9_KNH"/>
    <property type="match status" value="1"/>
</dbReference>
<protein>
    <recommendedName>
        <fullName evidence="4">Yeast cell wall synthesis Kre9/Knh1-like N-terminal domain-containing protein</fullName>
    </recommendedName>
</protein>
<feature type="domain" description="Yeast cell wall synthesis Kre9/Knh1-like N-terminal" evidence="4">
    <location>
        <begin position="24"/>
        <end position="114"/>
    </location>
</feature>
<name>A0A2H3JT98_WOLCO</name>
<proteinExistence type="predicted"/>
<evidence type="ECO:0000259" key="4">
    <source>
        <dbReference type="Pfam" id="PF10342"/>
    </source>
</evidence>
<accession>A0A2H3JT98</accession>
<sequence>MRFALAALALLPVAALAEITITGPSASEYWVQYTSNTITWTYSSGDPSPIDIVVFNEHNVTLDGNFSIAQYVDVSTQSFTVTNVTLVVGDDYAVQFVSPLNHSVIYATSQYFSLMAPGTKAAPTSAAASASASASGSGTASGSAASGTSPSTSSGSASATHSSSASSRNLATSTSQAVYGLIAACGIASLSSLLL</sequence>
<evidence type="ECO:0000256" key="2">
    <source>
        <dbReference type="SAM" id="MobiDB-lite"/>
    </source>
</evidence>
<evidence type="ECO:0000256" key="3">
    <source>
        <dbReference type="SAM" id="SignalP"/>
    </source>
</evidence>
<dbReference type="OrthoDB" id="5420143at2759"/>
<dbReference type="STRING" id="742152.A0A2H3JT98"/>
<dbReference type="PANTHER" id="PTHR35185">
    <property type="entry name" value="SERINE/THREONINE-RICH PROTEIN ADG2-RELATED"/>
    <property type="match status" value="1"/>
</dbReference>
<dbReference type="OMA" id="WVQNTSN"/>